<gene>
    <name evidence="2" type="ORF">GRF29_1536g73098</name>
</gene>
<name>A0AAN6RDG3_9PLEO</name>
<proteinExistence type="predicted"/>
<evidence type="ECO:0000256" key="1">
    <source>
        <dbReference type="SAM" id="MobiDB-lite"/>
    </source>
</evidence>
<dbReference type="Proteomes" id="UP001280581">
    <property type="component" value="Unassembled WGS sequence"/>
</dbReference>
<evidence type="ECO:0000313" key="3">
    <source>
        <dbReference type="Proteomes" id="UP001280581"/>
    </source>
</evidence>
<feature type="compositionally biased region" description="Gly residues" evidence="1">
    <location>
        <begin position="194"/>
        <end position="203"/>
    </location>
</feature>
<comment type="caution">
    <text evidence="2">The sequence shown here is derived from an EMBL/GenBank/DDBJ whole genome shotgun (WGS) entry which is preliminary data.</text>
</comment>
<feature type="compositionally biased region" description="Basic and acidic residues" evidence="1">
    <location>
        <begin position="179"/>
        <end position="189"/>
    </location>
</feature>
<protein>
    <submittedName>
        <fullName evidence="2">Uncharacterized protein</fullName>
    </submittedName>
</protein>
<feature type="region of interest" description="Disordered" evidence="1">
    <location>
        <begin position="179"/>
        <end position="243"/>
    </location>
</feature>
<dbReference type="EMBL" id="WVTA01000021">
    <property type="protein sequence ID" value="KAK3196950.1"/>
    <property type="molecule type" value="Genomic_DNA"/>
</dbReference>
<feature type="compositionally biased region" description="Acidic residues" evidence="1">
    <location>
        <begin position="231"/>
        <end position="243"/>
    </location>
</feature>
<feature type="region of interest" description="Disordered" evidence="1">
    <location>
        <begin position="1"/>
        <end position="24"/>
    </location>
</feature>
<keyword evidence="3" id="KW-1185">Reference proteome</keyword>
<reference evidence="2 3" key="1">
    <citation type="submission" date="2021-02" db="EMBL/GenBank/DDBJ databases">
        <title>Genome assembly of Pseudopithomyces chartarum.</title>
        <authorList>
            <person name="Jauregui R."/>
            <person name="Singh J."/>
            <person name="Voisey C."/>
        </authorList>
    </citation>
    <scope>NUCLEOTIDE SEQUENCE [LARGE SCALE GENOMIC DNA]</scope>
    <source>
        <strain evidence="2 3">AGR01</strain>
    </source>
</reference>
<organism evidence="2 3">
    <name type="scientific">Pseudopithomyces chartarum</name>
    <dbReference type="NCBI Taxonomy" id="1892770"/>
    <lineage>
        <taxon>Eukaryota</taxon>
        <taxon>Fungi</taxon>
        <taxon>Dikarya</taxon>
        <taxon>Ascomycota</taxon>
        <taxon>Pezizomycotina</taxon>
        <taxon>Dothideomycetes</taxon>
        <taxon>Pleosporomycetidae</taxon>
        <taxon>Pleosporales</taxon>
        <taxon>Massarineae</taxon>
        <taxon>Didymosphaeriaceae</taxon>
        <taxon>Pseudopithomyces</taxon>
    </lineage>
</organism>
<accession>A0AAN6RDG3</accession>
<evidence type="ECO:0000313" key="2">
    <source>
        <dbReference type="EMBL" id="KAK3196950.1"/>
    </source>
</evidence>
<dbReference type="AlphaFoldDB" id="A0AAN6RDG3"/>
<sequence>MRAHSPRLRHSELDHGPLSKNTFNRFKPPFDNLFGAIKSESSSPIPDAQFGHQFVNPPLGNRPEVTHVNRIRERPLPPHLAEHLHHDAYVPDPRHAKATRHVGLRRGEQPDPHLGHHTQITLEKQPLDARPERELAQMRARALAPVFPDPPLPRSHQRPIREHDFHPADELVMRRRGGETRAPIERVADDGTPAEGGHGGPEGDGVCREVGVEVGEGYAGFDEGVGVGGGDVDDGGEAVEVEG</sequence>